<sequence>MITKLLVFLISFLYPFDLFAFINVSGYGVTYQIFTIMISLVYVLFISCYKGRVSNFSKNIVIFFMLTMSIYVILIPMSIGGTEYVYNAFLSSMFFCVFISVIVILSEVGNIKTITNGYYYSCLLVFLYAIYQYFARKYGLLFDYLPITNETYLINDLNRSLQPQYSNASSFFLEPSYLGRFSVIAVFISGYIFTGFKKITIISLAILSLCTSFSFGSFLVMFLVYFSSVIIKSEWGKLKSLPLILACGVFMIMINEDFSLRVTSFVFNVFSPDSVQGSYSIRLEGMIQAIEAFYSYPLFGSGFSIYKLMTGTMGTDSQVFEIVYQFGIVGMLLYLFLLYRIAKINDFGLMISLLIFYYMGVYNGAFDLLNALLFVFSIFIYREERHKKLTSVNKQELLRS</sequence>
<proteinExistence type="predicted"/>
<dbReference type="InterPro" id="IPR007016">
    <property type="entry name" value="O-antigen_ligase-rel_domated"/>
</dbReference>
<evidence type="ECO:0000259" key="6">
    <source>
        <dbReference type="Pfam" id="PF04932"/>
    </source>
</evidence>
<feature type="transmembrane region" description="Helical" evidence="5">
    <location>
        <begin position="85"/>
        <end position="105"/>
    </location>
</feature>
<comment type="caution">
    <text evidence="7">The sequence shown here is derived from an EMBL/GenBank/DDBJ whole genome shotgun (WGS) entry which is preliminary data.</text>
</comment>
<dbReference type="RefSeq" id="WP_123783937.1">
    <property type="nucleotide sequence ID" value="NZ_RKIK01000181.1"/>
</dbReference>
<feature type="transmembrane region" description="Helical" evidence="5">
    <location>
        <begin position="238"/>
        <end position="255"/>
    </location>
</feature>
<evidence type="ECO:0000256" key="5">
    <source>
        <dbReference type="SAM" id="Phobius"/>
    </source>
</evidence>
<protein>
    <recommendedName>
        <fullName evidence="6">O-antigen ligase-related domain-containing protein</fullName>
    </recommendedName>
</protein>
<comment type="subcellular location">
    <subcellularLocation>
        <location evidence="1">Membrane</location>
        <topology evidence="1">Multi-pass membrane protein</topology>
    </subcellularLocation>
</comment>
<evidence type="ECO:0000256" key="1">
    <source>
        <dbReference type="ARBA" id="ARBA00004141"/>
    </source>
</evidence>
<dbReference type="GO" id="GO:0016020">
    <property type="term" value="C:membrane"/>
    <property type="evidence" value="ECO:0007669"/>
    <property type="project" value="UniProtKB-SubCell"/>
</dbReference>
<organism evidence="7 8">
    <name type="scientific">Vibrio ponticus</name>
    <dbReference type="NCBI Taxonomy" id="265668"/>
    <lineage>
        <taxon>Bacteria</taxon>
        <taxon>Pseudomonadati</taxon>
        <taxon>Pseudomonadota</taxon>
        <taxon>Gammaproteobacteria</taxon>
        <taxon>Vibrionales</taxon>
        <taxon>Vibrionaceae</taxon>
        <taxon>Vibrio</taxon>
    </lineage>
</organism>
<keyword evidence="2 5" id="KW-0812">Transmembrane</keyword>
<evidence type="ECO:0000256" key="3">
    <source>
        <dbReference type="ARBA" id="ARBA00022989"/>
    </source>
</evidence>
<dbReference type="AlphaFoldDB" id="A0A3N3DPS9"/>
<reference evidence="7 8" key="1">
    <citation type="submission" date="2018-11" db="EMBL/GenBank/DDBJ databases">
        <title>Vibrio ponticus strain CAIM 1751 pathogenic for the snapper Lutjanus guttatus.</title>
        <authorList>
            <person name="Soto-Rodriguez S."/>
            <person name="Lozano-Olvera R."/>
            <person name="Gomez-Gil B."/>
        </authorList>
    </citation>
    <scope>NUCLEOTIDE SEQUENCE [LARGE SCALE GENOMIC DNA]</scope>
    <source>
        <strain evidence="7 8">CAIM 1751</strain>
    </source>
</reference>
<keyword evidence="4 5" id="KW-0472">Membrane</keyword>
<keyword evidence="3 5" id="KW-1133">Transmembrane helix</keyword>
<dbReference type="EMBL" id="RKIK01000181">
    <property type="protein sequence ID" value="ROV56471.1"/>
    <property type="molecule type" value="Genomic_DNA"/>
</dbReference>
<feature type="transmembrane region" description="Helical" evidence="5">
    <location>
        <begin position="117"/>
        <end position="134"/>
    </location>
</feature>
<feature type="transmembrane region" description="Helical" evidence="5">
    <location>
        <begin position="201"/>
        <end position="226"/>
    </location>
</feature>
<feature type="transmembrane region" description="Helical" evidence="5">
    <location>
        <begin position="60"/>
        <end position="79"/>
    </location>
</feature>
<name>A0A3N3DPS9_9VIBR</name>
<feature type="transmembrane region" description="Helical" evidence="5">
    <location>
        <begin position="354"/>
        <end position="381"/>
    </location>
</feature>
<evidence type="ECO:0000313" key="8">
    <source>
        <dbReference type="Proteomes" id="UP000278792"/>
    </source>
</evidence>
<feature type="transmembrane region" description="Helical" evidence="5">
    <location>
        <begin position="322"/>
        <end position="342"/>
    </location>
</feature>
<evidence type="ECO:0000256" key="2">
    <source>
        <dbReference type="ARBA" id="ARBA00022692"/>
    </source>
</evidence>
<feature type="transmembrane region" description="Helical" evidence="5">
    <location>
        <begin position="30"/>
        <end position="48"/>
    </location>
</feature>
<feature type="transmembrane region" description="Helical" evidence="5">
    <location>
        <begin position="177"/>
        <end position="194"/>
    </location>
</feature>
<evidence type="ECO:0000313" key="7">
    <source>
        <dbReference type="EMBL" id="ROV56471.1"/>
    </source>
</evidence>
<gene>
    <name evidence="7" type="ORF">EGH82_23490</name>
</gene>
<accession>A0A3N3DPS9</accession>
<dbReference type="Proteomes" id="UP000278792">
    <property type="component" value="Unassembled WGS sequence"/>
</dbReference>
<dbReference type="Pfam" id="PF04932">
    <property type="entry name" value="Wzy_C"/>
    <property type="match status" value="1"/>
</dbReference>
<feature type="domain" description="O-antigen ligase-related" evidence="6">
    <location>
        <begin position="203"/>
        <end position="335"/>
    </location>
</feature>
<evidence type="ECO:0000256" key="4">
    <source>
        <dbReference type="ARBA" id="ARBA00023136"/>
    </source>
</evidence>